<dbReference type="FunFam" id="3.10.50.40:FF:000001">
    <property type="entry name" value="Trigger factor"/>
    <property type="match status" value="1"/>
</dbReference>
<dbReference type="InterPro" id="IPR036611">
    <property type="entry name" value="Trigger_fac_ribosome-bd_sf"/>
</dbReference>
<keyword evidence="5 12" id="KW-0132">Cell division</keyword>
<dbReference type="PIRSF" id="PIRSF003095">
    <property type="entry name" value="Trigger_factor"/>
    <property type="match status" value="1"/>
</dbReference>
<dbReference type="Gene3D" id="3.10.50.40">
    <property type="match status" value="1"/>
</dbReference>
<reference evidence="17 18" key="1">
    <citation type="submission" date="2016-11" db="EMBL/GenBank/DDBJ databases">
        <title>Description of two novel members of the family Erysipelotrichaceae: Ileibacterium lipovorans gen. nov., sp. nov. and Dubosiella newyorkensis, gen. nov., sp. nov.</title>
        <authorList>
            <person name="Cox L.M."/>
            <person name="Sohn J."/>
            <person name="Tyrrell K.L."/>
            <person name="Citron D.M."/>
            <person name="Lawson P.A."/>
            <person name="Patel N.B."/>
            <person name="Iizumi T."/>
            <person name="Perez-Perez G.I."/>
            <person name="Goldstein E.J."/>
            <person name="Blaser M.J."/>
        </authorList>
    </citation>
    <scope>NUCLEOTIDE SEQUENCE [LARGE SCALE GENOMIC DNA]</scope>
    <source>
        <strain evidence="17 18">NYU-BL-A4</strain>
    </source>
</reference>
<gene>
    <name evidence="12" type="primary">tig</name>
    <name evidence="17" type="ORF">BO225_02740</name>
</gene>
<dbReference type="EMBL" id="MPKA01000047">
    <property type="protein sequence ID" value="OLU47478.1"/>
    <property type="molecule type" value="Genomic_DNA"/>
</dbReference>
<comment type="function">
    <text evidence="10 12">Involved in protein export. Acts as a chaperone by maintaining the newly synthesized protein in an open conformation. Functions as a peptidyl-prolyl cis-trans isomerase.</text>
</comment>
<dbReference type="GO" id="GO:0005737">
    <property type="term" value="C:cytoplasm"/>
    <property type="evidence" value="ECO:0007669"/>
    <property type="project" value="UniProtKB-SubCell"/>
</dbReference>
<feature type="coiled-coil region" evidence="15">
    <location>
        <begin position="5"/>
        <end position="34"/>
    </location>
</feature>
<dbReference type="InterPro" id="IPR037041">
    <property type="entry name" value="Trigger_fac_C_sf"/>
</dbReference>
<dbReference type="InterPro" id="IPR005215">
    <property type="entry name" value="Trig_fac"/>
</dbReference>
<dbReference type="GeneID" id="78274864"/>
<dbReference type="InterPro" id="IPR046357">
    <property type="entry name" value="PPIase_dom_sf"/>
</dbReference>
<evidence type="ECO:0000256" key="8">
    <source>
        <dbReference type="ARBA" id="ARBA00023235"/>
    </source>
</evidence>
<accession>A0A1U7NPC3</accession>
<dbReference type="InterPro" id="IPR008881">
    <property type="entry name" value="Trigger_fac_ribosome-bd_bac"/>
</dbReference>
<keyword evidence="12" id="KW-0963">Cytoplasm</keyword>
<evidence type="ECO:0000256" key="6">
    <source>
        <dbReference type="ARBA" id="ARBA00023110"/>
    </source>
</evidence>
<dbReference type="Pfam" id="PF00254">
    <property type="entry name" value="FKBP_C"/>
    <property type="match status" value="1"/>
</dbReference>
<dbReference type="SUPFAM" id="SSF109998">
    <property type="entry name" value="Triger factor/SurA peptide-binding domain-like"/>
    <property type="match status" value="1"/>
</dbReference>
<dbReference type="SUPFAM" id="SSF54534">
    <property type="entry name" value="FKBP-like"/>
    <property type="match status" value="1"/>
</dbReference>
<dbReference type="EC" id="5.2.1.8" evidence="3 12"/>
<evidence type="ECO:0000256" key="7">
    <source>
        <dbReference type="ARBA" id="ARBA00023186"/>
    </source>
</evidence>
<keyword evidence="15" id="KW-0175">Coiled coil</keyword>
<dbReference type="HAMAP" id="MF_00303">
    <property type="entry name" value="Trigger_factor_Tig"/>
    <property type="match status" value="1"/>
</dbReference>
<evidence type="ECO:0000256" key="14">
    <source>
        <dbReference type="RuleBase" id="RU003914"/>
    </source>
</evidence>
<dbReference type="OrthoDB" id="9767721at2"/>
<dbReference type="Gene3D" id="1.10.3120.10">
    <property type="entry name" value="Trigger factor, C-terminal domain"/>
    <property type="match status" value="1"/>
</dbReference>
<dbReference type="STRING" id="1862672.BO225_02740"/>
<evidence type="ECO:0000256" key="13">
    <source>
        <dbReference type="PROSITE-ProRule" id="PRU00277"/>
    </source>
</evidence>
<evidence type="ECO:0000313" key="18">
    <source>
        <dbReference type="Proteomes" id="UP000186705"/>
    </source>
</evidence>
<evidence type="ECO:0000256" key="11">
    <source>
        <dbReference type="ARBA" id="ARBA00029986"/>
    </source>
</evidence>
<feature type="coiled-coil region" evidence="15">
    <location>
        <begin position="241"/>
        <end position="278"/>
    </location>
</feature>
<proteinExistence type="inferred from homology"/>
<dbReference type="GO" id="GO:0015031">
    <property type="term" value="P:protein transport"/>
    <property type="evidence" value="ECO:0007669"/>
    <property type="project" value="UniProtKB-UniRule"/>
</dbReference>
<keyword evidence="7 12" id="KW-0143">Chaperone</keyword>
<keyword evidence="9 12" id="KW-0131">Cell cycle</keyword>
<dbReference type="NCBIfam" id="TIGR00115">
    <property type="entry name" value="tig"/>
    <property type="match status" value="1"/>
</dbReference>
<dbReference type="InterPro" id="IPR027304">
    <property type="entry name" value="Trigger_fact/SurA_dom_sf"/>
</dbReference>
<evidence type="ECO:0000256" key="3">
    <source>
        <dbReference type="ARBA" id="ARBA00013194"/>
    </source>
</evidence>
<evidence type="ECO:0000259" key="16">
    <source>
        <dbReference type="PROSITE" id="PS50059"/>
    </source>
</evidence>
<comment type="subcellular location">
    <subcellularLocation>
        <location evidence="12">Cytoplasm</location>
    </subcellularLocation>
    <text evidence="12">About half TF is bound to the ribosome near the polypeptide exit tunnel while the other half is free in the cytoplasm.</text>
</comment>
<dbReference type="InterPro" id="IPR001179">
    <property type="entry name" value="PPIase_FKBP_dom"/>
</dbReference>
<evidence type="ECO:0000256" key="4">
    <source>
        <dbReference type="ARBA" id="ARBA00016902"/>
    </source>
</evidence>
<comment type="catalytic activity">
    <reaction evidence="1 12 13">
        <text>[protein]-peptidylproline (omega=180) = [protein]-peptidylproline (omega=0)</text>
        <dbReference type="Rhea" id="RHEA:16237"/>
        <dbReference type="Rhea" id="RHEA-COMP:10747"/>
        <dbReference type="Rhea" id="RHEA-COMP:10748"/>
        <dbReference type="ChEBI" id="CHEBI:83833"/>
        <dbReference type="ChEBI" id="CHEBI:83834"/>
        <dbReference type="EC" id="5.2.1.8"/>
    </reaction>
</comment>
<dbReference type="Pfam" id="PF05698">
    <property type="entry name" value="Trigger_C"/>
    <property type="match status" value="1"/>
</dbReference>
<comment type="domain">
    <text evidence="12">Consists of 3 domains; the N-terminus binds the ribosome, the middle domain has PPIase activity, while the C-terminus has intrinsic chaperone activity on its own.</text>
</comment>
<evidence type="ECO:0000256" key="15">
    <source>
        <dbReference type="SAM" id="Coils"/>
    </source>
</evidence>
<name>A0A1U7NPC3_9FIRM</name>
<protein>
    <recommendedName>
        <fullName evidence="4 12">Trigger factor</fullName>
        <shortName evidence="12">TF</shortName>
        <ecNumber evidence="3 12">5.2.1.8</ecNumber>
    </recommendedName>
    <alternativeName>
        <fullName evidence="11 12">PPIase</fullName>
    </alternativeName>
</protein>
<organism evidence="17 18">
    <name type="scientific">Dubosiella newyorkensis</name>
    <dbReference type="NCBI Taxonomy" id="1862672"/>
    <lineage>
        <taxon>Bacteria</taxon>
        <taxon>Bacillati</taxon>
        <taxon>Bacillota</taxon>
        <taxon>Erysipelotrichia</taxon>
        <taxon>Erysipelotrichales</taxon>
        <taxon>Erysipelotrichaceae</taxon>
        <taxon>Dubosiella</taxon>
    </lineage>
</organism>
<feature type="domain" description="PPIase FKBP-type" evidence="16">
    <location>
        <begin position="141"/>
        <end position="201"/>
    </location>
</feature>
<keyword evidence="8 12" id="KW-0413">Isomerase</keyword>
<evidence type="ECO:0000256" key="9">
    <source>
        <dbReference type="ARBA" id="ARBA00023306"/>
    </source>
</evidence>
<evidence type="ECO:0000256" key="5">
    <source>
        <dbReference type="ARBA" id="ARBA00022618"/>
    </source>
</evidence>
<keyword evidence="6 12" id="KW-0697">Rotamase</keyword>
<comment type="similarity">
    <text evidence="2 12 14">Belongs to the FKBP-type PPIase family. Tig subfamily.</text>
</comment>
<dbReference type="SUPFAM" id="SSF102735">
    <property type="entry name" value="Trigger factor ribosome-binding domain"/>
    <property type="match status" value="1"/>
</dbReference>
<evidence type="ECO:0000313" key="17">
    <source>
        <dbReference type="EMBL" id="OLU47478.1"/>
    </source>
</evidence>
<dbReference type="PROSITE" id="PS50059">
    <property type="entry name" value="FKBP_PPIASE"/>
    <property type="match status" value="1"/>
</dbReference>
<dbReference type="AlphaFoldDB" id="A0A1U7NPC3"/>
<dbReference type="RefSeq" id="WP_076340759.1">
    <property type="nucleotide sequence ID" value="NZ_CAPDDE010000002.1"/>
</dbReference>
<evidence type="ECO:0000256" key="1">
    <source>
        <dbReference type="ARBA" id="ARBA00000971"/>
    </source>
</evidence>
<evidence type="ECO:0000256" key="12">
    <source>
        <dbReference type="HAMAP-Rule" id="MF_00303"/>
    </source>
</evidence>
<dbReference type="Pfam" id="PF05697">
    <property type="entry name" value="Trigger_N"/>
    <property type="match status" value="1"/>
</dbReference>
<dbReference type="InterPro" id="IPR008880">
    <property type="entry name" value="Trigger_fac_C"/>
</dbReference>
<evidence type="ECO:0000256" key="10">
    <source>
        <dbReference type="ARBA" id="ARBA00024849"/>
    </source>
</evidence>
<dbReference type="GO" id="GO:0006457">
    <property type="term" value="P:protein folding"/>
    <property type="evidence" value="ECO:0007669"/>
    <property type="project" value="UniProtKB-UniRule"/>
</dbReference>
<keyword evidence="18" id="KW-1185">Reference proteome</keyword>
<dbReference type="Proteomes" id="UP000186705">
    <property type="component" value="Unassembled WGS sequence"/>
</dbReference>
<dbReference type="GO" id="GO:0003755">
    <property type="term" value="F:peptidyl-prolyl cis-trans isomerase activity"/>
    <property type="evidence" value="ECO:0007669"/>
    <property type="project" value="UniProtKB-UniRule"/>
</dbReference>
<comment type="caution">
    <text evidence="17">The sequence shown here is derived from an EMBL/GenBank/DDBJ whole genome shotgun (WGS) entry which is preliminary data.</text>
</comment>
<sequence length="403" mass="45326">MSFTIKDLNKEIAVITLNINKEELEEAIKKAAEITGNEDEAANRQYAIHMEASKAIQAVFEEKGLKLASEPKVDVKDEEDGAIEVTITCPLVPEVTLGQYTGFNILKEAVDVNDEQVLEEVNRQIQSQSLWEDVDTPAENGNQVLIDFTGEKDGVPFEGGSAKDYPLILGSNSFIPGFEDQLIGIKKGEEREINVSFPEDYFEPTLAGQPVVFKINCKAVQEQVKPELSDAYVEKLGHEEIKTVEQLKAVTKEQLTKMKEQEAENKQAMEILDQVVQQAKVEVPQAMIDNQVAQHLNELQSQIQQYGMDFNQYMEMTGQTLDDFKKQMAPSAEQEIKQALILAAIAEKEQIQVDQEEIEKEYNLLASVYQMPAQQLQMFVPAEAVAAQLVQRKAIDFLRKNNQ</sequence>
<dbReference type="GO" id="GO:0051301">
    <property type="term" value="P:cell division"/>
    <property type="evidence" value="ECO:0007669"/>
    <property type="project" value="UniProtKB-KW"/>
</dbReference>
<evidence type="ECO:0000256" key="2">
    <source>
        <dbReference type="ARBA" id="ARBA00005464"/>
    </source>
</evidence>